<dbReference type="OrthoDB" id="9811121at2"/>
<dbReference type="InterPro" id="IPR036526">
    <property type="entry name" value="C-N_Hydrolase_sf"/>
</dbReference>
<dbReference type="PROSITE" id="PS50263">
    <property type="entry name" value="CN_HYDROLASE"/>
    <property type="match status" value="1"/>
</dbReference>
<dbReference type="InterPro" id="IPR003010">
    <property type="entry name" value="C-N_Hydrolase"/>
</dbReference>
<dbReference type="EMBL" id="RBZN01000008">
    <property type="protein sequence ID" value="RKQ18510.1"/>
    <property type="molecule type" value="Genomic_DNA"/>
</dbReference>
<sequence length="258" mass="28953">MKIAAIQMCSISGQIEKNKLNGFKHILYAIRKGADLIVLPELWSSGYHLTTQTVIKLQQPSKAIVEECQQIAKTYGVVLVVPFIDKIEDDLFIAVAIIEKNGQILKIYHKSFLWNKEKTIFKPGKMELVPVQTSVGKIGTLICYDMEFPETCRILTLRGAEIIIIPSVFSFGSEKRWDIQLPARAVDNTVFVLGVNSVGEGSCGKTKLINPKGALVHECSRLSEEILLCDINLNEIYNTRGKIPYLNDLDSKLYPRIL</sequence>
<dbReference type="PANTHER" id="PTHR23088:SF27">
    <property type="entry name" value="DEAMINATED GLUTATHIONE AMIDASE"/>
    <property type="match status" value="1"/>
</dbReference>
<dbReference type="Pfam" id="PF00795">
    <property type="entry name" value="CN_hydrolase"/>
    <property type="match status" value="1"/>
</dbReference>
<dbReference type="InterPro" id="IPR001110">
    <property type="entry name" value="UPF0012_CS"/>
</dbReference>
<name>A0A494Z7D6_9BACL</name>
<dbReference type="RefSeq" id="WP_121213781.1">
    <property type="nucleotide sequence ID" value="NZ_RBZN01000008.1"/>
</dbReference>
<evidence type="ECO:0000313" key="4">
    <source>
        <dbReference type="Proteomes" id="UP000272238"/>
    </source>
</evidence>
<accession>A0A494Z7D6</accession>
<reference evidence="3 4" key="1">
    <citation type="journal article" date="2016" name="Antonie Van Leeuwenhoek">
        <title>Lysinibacillus endophyticus sp. nov., an indole-3-acetic acid producing endophytic bacterium isolated from corn root (Zea mays cv. Xinken-5).</title>
        <authorList>
            <person name="Yu J."/>
            <person name="Guan X."/>
            <person name="Liu C."/>
            <person name="Xiang W."/>
            <person name="Yu Z."/>
            <person name="Liu X."/>
            <person name="Wang G."/>
        </authorList>
    </citation>
    <scope>NUCLEOTIDE SEQUENCE [LARGE SCALE GENOMIC DNA]</scope>
    <source>
        <strain evidence="3 4">DSM 100506</strain>
    </source>
</reference>
<evidence type="ECO:0000313" key="3">
    <source>
        <dbReference type="EMBL" id="RKQ18510.1"/>
    </source>
</evidence>
<comment type="similarity">
    <text evidence="1">Belongs to the carbon-nitrogen hydrolase superfamily. NIT1/NIT2 family.</text>
</comment>
<dbReference type="PANTHER" id="PTHR23088">
    <property type="entry name" value="NITRILASE-RELATED"/>
    <property type="match status" value="1"/>
</dbReference>
<protein>
    <submittedName>
        <fullName evidence="3">Nitrilase</fullName>
    </submittedName>
</protein>
<dbReference type="PROSITE" id="PS01227">
    <property type="entry name" value="UPF0012"/>
    <property type="match status" value="1"/>
</dbReference>
<dbReference type="Gene3D" id="3.60.110.10">
    <property type="entry name" value="Carbon-nitrogen hydrolase"/>
    <property type="match status" value="1"/>
</dbReference>
<gene>
    <name evidence="3" type="ORF">D8M03_05560</name>
</gene>
<dbReference type="Proteomes" id="UP000272238">
    <property type="component" value="Unassembled WGS sequence"/>
</dbReference>
<evidence type="ECO:0000259" key="2">
    <source>
        <dbReference type="PROSITE" id="PS50263"/>
    </source>
</evidence>
<comment type="caution">
    <text evidence="3">The sequence shown here is derived from an EMBL/GenBank/DDBJ whole genome shotgun (WGS) entry which is preliminary data.</text>
</comment>
<dbReference type="AlphaFoldDB" id="A0A494Z7D6"/>
<feature type="domain" description="CN hydrolase" evidence="2">
    <location>
        <begin position="1"/>
        <end position="233"/>
    </location>
</feature>
<keyword evidence="4" id="KW-1185">Reference proteome</keyword>
<organism evidence="3 4">
    <name type="scientific">Ureibacillus endophyticus</name>
    <dbReference type="NCBI Taxonomy" id="1978490"/>
    <lineage>
        <taxon>Bacteria</taxon>
        <taxon>Bacillati</taxon>
        <taxon>Bacillota</taxon>
        <taxon>Bacilli</taxon>
        <taxon>Bacillales</taxon>
        <taxon>Caryophanaceae</taxon>
        <taxon>Ureibacillus</taxon>
    </lineage>
</organism>
<evidence type="ECO:0000256" key="1">
    <source>
        <dbReference type="ARBA" id="ARBA00010613"/>
    </source>
</evidence>
<proteinExistence type="inferred from homology"/>
<dbReference type="SUPFAM" id="SSF56317">
    <property type="entry name" value="Carbon-nitrogen hydrolase"/>
    <property type="match status" value="1"/>
</dbReference>